<dbReference type="EMBL" id="BMWD01000024">
    <property type="protein sequence ID" value="GGX82378.1"/>
    <property type="molecule type" value="Genomic_DNA"/>
</dbReference>
<sequence>MRGVREKPQVAAAVPRDAVTRHGAADASVDAAVGAVGSACGPLVDPRCPAAPGIDGSLPRRRLERSSLLPCASSLGGTSVSATGKALALRCDVDAHGPDGCPVPRRRPLLGRPTKWPSRGCASASRALRQWDYAEVLR</sequence>
<keyword evidence="2" id="KW-1185">Reference proteome</keyword>
<comment type="caution">
    <text evidence="1">The sequence shown here is derived from an EMBL/GenBank/DDBJ whole genome shotgun (WGS) entry which is preliminary data.</text>
</comment>
<dbReference type="Proteomes" id="UP000645555">
    <property type="component" value="Unassembled WGS sequence"/>
</dbReference>
<dbReference type="AlphaFoldDB" id="A0A918NNE3"/>
<name>A0A918NNE3_9ACTN</name>
<accession>A0A918NNE3</accession>
<organism evidence="1 2">
    <name type="scientific">Streptomyces fructofermentans</name>
    <dbReference type="NCBI Taxonomy" id="152141"/>
    <lineage>
        <taxon>Bacteria</taxon>
        <taxon>Bacillati</taxon>
        <taxon>Actinomycetota</taxon>
        <taxon>Actinomycetes</taxon>
        <taxon>Kitasatosporales</taxon>
        <taxon>Streptomycetaceae</taxon>
        <taxon>Streptomyces</taxon>
    </lineage>
</organism>
<evidence type="ECO:0000313" key="2">
    <source>
        <dbReference type="Proteomes" id="UP000645555"/>
    </source>
</evidence>
<reference evidence="1" key="1">
    <citation type="journal article" date="2014" name="Int. J. Syst. Evol. Microbiol.">
        <title>Complete genome sequence of Corynebacterium casei LMG S-19264T (=DSM 44701T), isolated from a smear-ripened cheese.</title>
        <authorList>
            <consortium name="US DOE Joint Genome Institute (JGI-PGF)"/>
            <person name="Walter F."/>
            <person name="Albersmeier A."/>
            <person name="Kalinowski J."/>
            <person name="Ruckert C."/>
        </authorList>
    </citation>
    <scope>NUCLEOTIDE SEQUENCE</scope>
    <source>
        <strain evidence="1">JCM 4956</strain>
    </source>
</reference>
<proteinExistence type="predicted"/>
<protein>
    <submittedName>
        <fullName evidence="1">Uncharacterized protein</fullName>
    </submittedName>
</protein>
<gene>
    <name evidence="1" type="ORF">GCM10010515_57350</name>
</gene>
<evidence type="ECO:0000313" key="1">
    <source>
        <dbReference type="EMBL" id="GGX82378.1"/>
    </source>
</evidence>
<reference evidence="1" key="2">
    <citation type="submission" date="2020-09" db="EMBL/GenBank/DDBJ databases">
        <authorList>
            <person name="Sun Q."/>
            <person name="Ohkuma M."/>
        </authorList>
    </citation>
    <scope>NUCLEOTIDE SEQUENCE</scope>
    <source>
        <strain evidence="1">JCM 4956</strain>
    </source>
</reference>